<dbReference type="SMART" id="SM00827">
    <property type="entry name" value="PKS_AT"/>
    <property type="match status" value="1"/>
</dbReference>
<dbReference type="InterPro" id="IPR016035">
    <property type="entry name" value="Acyl_Trfase/lysoPLipase"/>
</dbReference>
<evidence type="ECO:0000256" key="2">
    <source>
        <dbReference type="ARBA" id="ARBA00004792"/>
    </source>
</evidence>
<dbReference type="GO" id="GO:0004312">
    <property type="term" value="F:fatty acid synthase activity"/>
    <property type="evidence" value="ECO:0007669"/>
    <property type="project" value="TreeGrafter"/>
</dbReference>
<dbReference type="InterPro" id="IPR057326">
    <property type="entry name" value="KR_dom"/>
</dbReference>
<dbReference type="EMBL" id="WBMT01000012">
    <property type="protein sequence ID" value="KAB2346164.1"/>
    <property type="molecule type" value="Genomic_DNA"/>
</dbReference>
<dbReference type="Gene3D" id="3.40.50.720">
    <property type="entry name" value="NAD(P)-binding Rossmann-like Domain"/>
    <property type="match status" value="1"/>
</dbReference>
<feature type="active site" description="Proton donor; for dehydratase activity" evidence="9">
    <location>
        <position position="1050"/>
    </location>
</feature>
<dbReference type="InterPro" id="IPR013968">
    <property type="entry name" value="PKS_KR"/>
</dbReference>
<dbReference type="InterPro" id="IPR001227">
    <property type="entry name" value="Ac_transferase_dom_sf"/>
</dbReference>
<dbReference type="Proteomes" id="UP000468735">
    <property type="component" value="Unassembled WGS sequence"/>
</dbReference>
<dbReference type="InterPro" id="IPR018201">
    <property type="entry name" value="Ketoacyl_synth_AS"/>
</dbReference>
<evidence type="ECO:0000256" key="3">
    <source>
        <dbReference type="ARBA" id="ARBA00022450"/>
    </source>
</evidence>
<keyword evidence="4" id="KW-0597">Phosphoprotein</keyword>
<dbReference type="PROSITE" id="PS00012">
    <property type="entry name" value="PHOSPHOPANTETHEINE"/>
    <property type="match status" value="1"/>
</dbReference>
<evidence type="ECO:0000259" key="12">
    <source>
        <dbReference type="PROSITE" id="PS52019"/>
    </source>
</evidence>
<keyword evidence="5" id="KW-0808">Transferase</keyword>
<dbReference type="SUPFAM" id="SSF47336">
    <property type="entry name" value="ACP-like"/>
    <property type="match status" value="1"/>
</dbReference>
<feature type="domain" description="PKS/mFAS DH" evidence="12">
    <location>
        <begin position="864"/>
        <end position="1126"/>
    </location>
</feature>
<name>A0A6H9YNA2_9ACTN</name>
<keyword evidence="8" id="KW-0012">Acyltransferase</keyword>
<dbReference type="Pfam" id="PF08990">
    <property type="entry name" value="Docking"/>
    <property type="match status" value="1"/>
</dbReference>
<dbReference type="FunFam" id="3.40.47.10:FF:000019">
    <property type="entry name" value="Polyketide synthase type I"/>
    <property type="match status" value="1"/>
</dbReference>
<dbReference type="SMART" id="SM00826">
    <property type="entry name" value="PKS_DH"/>
    <property type="match status" value="1"/>
</dbReference>
<keyword evidence="14" id="KW-1185">Reference proteome</keyword>
<dbReference type="Pfam" id="PF00109">
    <property type="entry name" value="ketoacyl-synt"/>
    <property type="match status" value="1"/>
</dbReference>
<dbReference type="SUPFAM" id="SSF55048">
    <property type="entry name" value="Probable ACP-binding domain of malonyl-CoA ACP transacylase"/>
    <property type="match status" value="1"/>
</dbReference>
<evidence type="ECO:0000313" key="13">
    <source>
        <dbReference type="EMBL" id="KAB2346164.1"/>
    </source>
</evidence>
<proteinExistence type="predicted"/>
<dbReference type="InterPro" id="IPR049552">
    <property type="entry name" value="PKS_DH_N"/>
</dbReference>
<dbReference type="InterPro" id="IPR049900">
    <property type="entry name" value="PKS_mFAS_DH"/>
</dbReference>
<dbReference type="Pfam" id="PF21089">
    <property type="entry name" value="PKS_DH_N"/>
    <property type="match status" value="1"/>
</dbReference>
<keyword evidence="6" id="KW-0045">Antibiotic biosynthesis</keyword>
<dbReference type="GO" id="GO:0031177">
    <property type="term" value="F:phosphopantetheine binding"/>
    <property type="evidence" value="ECO:0007669"/>
    <property type="project" value="InterPro"/>
</dbReference>
<dbReference type="Gene3D" id="3.40.47.10">
    <property type="match status" value="1"/>
</dbReference>
<dbReference type="InterPro" id="IPR020806">
    <property type="entry name" value="PKS_PP-bd"/>
</dbReference>
<dbReference type="InterPro" id="IPR050091">
    <property type="entry name" value="PKS_NRPS_Biosynth_Enz"/>
</dbReference>
<dbReference type="RefSeq" id="WP_151564342.1">
    <property type="nucleotide sequence ID" value="NZ_WBMT01000012.1"/>
</dbReference>
<dbReference type="SMART" id="SM00822">
    <property type="entry name" value="PKS_KR"/>
    <property type="match status" value="1"/>
</dbReference>
<sequence>MDDQAKLLDYLRRATADLKESRRRLRELENRDHEPVAIVGMACRFPGGVRSPEDLWTLVAGGGDAIGRFPEDRGWDLDRLIDETGERPGTTYAGAGGFLYDAGDFDPGFFGIAPREAALVDPQQRLLLEVAWEALERSGIDPVSLKGSPTGVFAGVMYHDYPGMAAVGSIVTGRVAYTLGLEGPAVSVDTACSSSLVALHWAARSLRAGECSLALAGGVTVMATPETFVEFSRQRGLSPDGRCRSFAAAADGTGWSEGAGLVVVERLADAVRNGHEILAVIRGSAVNQDGASSGLTAPNGPAQQRVIGTALADARLTPADVDAVEAHGTGTTLGDPIEAQAILATYGRDRPAGRPLWLGSLKSNIGHAQAAAGIGGVIKTVMAMRHGRLPRTLHVDEPTPQVDWTAGDVRLLTEAVSWPDHGRPRRAAVSSFGISGTNAHLILEAPADAPAAGRSARPGRPLPWVVSARSPAALQAQAERLADHLDEHPELDAGDVAYSLAVSRAHLDHRAAVAAGDVAGLRKLATAETHAPVSHGATAFLFSGQGSQRVGMGRELYEAFSVFAEAFDAVDAEFPFSLHEVIADERVNQTAFTQAALFAIEIALYRLVESWGVRPDWLVGHSIGELAAAHVAGVWSLPDAVRVVEARGRLMQALPGGGAMVAIAADEETVRPLLRAGVDIAAVNGPSSVVISGVEAEVIDIASRFSRTKRLKVSHAFHSSLMEPMLAEFRRVAESVTYHPPQIAMASGEVSSPEYWVRQVRDTVRFHDAVEQVTDQGATCFLEIGPDAVLSALVDGGIPALRRGRSEAAALAEAIGRLHVAGASVEWPAFFEGHDVRRVDLPTYAFQRQRYWQPPAERSAGLAHPLLDSVIGLADSDEQVFSGRLSVETQPWLAHHAVRGHVVVPGAALVEMVLWAAGGAVVEDLTLEAPLVLPDRGGVDVQVRLGAEEGRRMVTVHSRTGELPWVRHASGSLVAGGGEPSFELSQWPPAGAEPVPVDELYDDLADAGLAYGPVFQGMKRAWRRGDEVFAEVALAEPGDGEFALHPAVIDGALHAIWLAGVAGEGVWLPFSWSDVELFASGATTIRVRVTRSGADGVSLQITDTEGRPVASVGSLVLRPLPEGQLSAATGLFGVEWVPSSIPARGEHVPDPVRVAGGMDAAAVLAETSRVLEAIQMWLAEERPASARLVVVTRGAVALPGEDITDLAGAAVWGLVRSAQAENPGQLVLVDADGEPDLAAVAGMGQPQVVVRGDRGFLPRVTRVTGATTEAGTASGFGDGQVLISGGTGALGGLVARHLVERHGVRRLLLVGRRGKAGGVVGELSALGAEVEVAACDLADPDAAARLLAGRRLSAIVHAAGVLADGIVESLTPERLEAVLRPKVNAALNLHELTRDQDLSAFVLFSSVSGVFGAQGQGNYAAANAFLDALAWHRRTAGLPGQSLAWGLWELADGMAGGLTGGERSRISRSGVAALTAAEGLALFDAAIATGEPLLVPVRLADAAERPARSAAPGRDAGTDPLTLVRSAAAEILGYPDADAIGPDRSFNELGFDSLAAVELRNRLSAATGRRLPTTLIFDCPTPRALASSLAAPTDAARGAASGTAPDPEREIRRALQRIPLERLRDLGLLGVLLDLADGDDPEQVPESSIDEMDADTLIDLAMRDAEQDTASGV</sequence>
<dbReference type="PROSITE" id="PS52019">
    <property type="entry name" value="PKS_MFAS_DH"/>
    <property type="match status" value="1"/>
</dbReference>
<dbReference type="SUPFAM" id="SSF53901">
    <property type="entry name" value="Thiolase-like"/>
    <property type="match status" value="1"/>
</dbReference>
<dbReference type="CDD" id="cd00833">
    <property type="entry name" value="PKS"/>
    <property type="match status" value="1"/>
</dbReference>
<dbReference type="InterPro" id="IPR016036">
    <property type="entry name" value="Malonyl_transacylase_ACP-bd"/>
</dbReference>
<comment type="pathway">
    <text evidence="2">Antibiotic biosynthesis.</text>
</comment>
<dbReference type="Gene3D" id="3.10.129.110">
    <property type="entry name" value="Polyketide synthase dehydratase"/>
    <property type="match status" value="1"/>
</dbReference>
<dbReference type="Pfam" id="PF00698">
    <property type="entry name" value="Acyl_transf_1"/>
    <property type="match status" value="1"/>
</dbReference>
<dbReference type="Pfam" id="PF22953">
    <property type="entry name" value="SpnB_Rossmann"/>
    <property type="match status" value="1"/>
</dbReference>
<dbReference type="SMART" id="SM01294">
    <property type="entry name" value="PKS_PP_betabranch"/>
    <property type="match status" value="1"/>
</dbReference>
<dbReference type="OrthoDB" id="4537517at2"/>
<feature type="domain" description="Ketosynthase family 3 (KS3)" evidence="11">
    <location>
        <begin position="33"/>
        <end position="445"/>
    </location>
</feature>
<evidence type="ECO:0000256" key="8">
    <source>
        <dbReference type="ARBA" id="ARBA00023315"/>
    </source>
</evidence>
<dbReference type="InterPro" id="IPR006162">
    <property type="entry name" value="Ppantetheine_attach_site"/>
</dbReference>
<comment type="cofactor">
    <cofactor evidence="1">
        <name>pantetheine 4'-phosphate</name>
        <dbReference type="ChEBI" id="CHEBI:47942"/>
    </cofactor>
</comment>
<evidence type="ECO:0000256" key="6">
    <source>
        <dbReference type="ARBA" id="ARBA00023194"/>
    </source>
</evidence>
<dbReference type="PROSITE" id="PS50075">
    <property type="entry name" value="CARRIER"/>
    <property type="match status" value="1"/>
</dbReference>
<dbReference type="Pfam" id="PF00550">
    <property type="entry name" value="PP-binding"/>
    <property type="match status" value="1"/>
</dbReference>
<dbReference type="InterPro" id="IPR036291">
    <property type="entry name" value="NAD(P)-bd_dom_sf"/>
</dbReference>
<feature type="domain" description="Carrier" evidence="10">
    <location>
        <begin position="1518"/>
        <end position="1593"/>
    </location>
</feature>
<evidence type="ECO:0000256" key="4">
    <source>
        <dbReference type="ARBA" id="ARBA00022553"/>
    </source>
</evidence>
<dbReference type="CDD" id="cd08956">
    <property type="entry name" value="KR_3_FAS_SDR_x"/>
    <property type="match status" value="1"/>
</dbReference>
<dbReference type="InterPro" id="IPR020807">
    <property type="entry name" value="PKS_DH"/>
</dbReference>
<protein>
    <submittedName>
        <fullName evidence="13">SDR family NAD(P)-dependent oxidoreductase</fullName>
    </submittedName>
</protein>
<dbReference type="InterPro" id="IPR009081">
    <property type="entry name" value="PP-bd_ACP"/>
</dbReference>
<dbReference type="Gene3D" id="3.40.366.10">
    <property type="entry name" value="Malonyl-Coenzyme A Acyl Carrier Protein, domain 2"/>
    <property type="match status" value="1"/>
</dbReference>
<keyword evidence="3" id="KW-0596">Phosphopantetheine</keyword>
<dbReference type="InterPro" id="IPR014043">
    <property type="entry name" value="Acyl_transferase_dom"/>
</dbReference>
<evidence type="ECO:0000259" key="11">
    <source>
        <dbReference type="PROSITE" id="PS52004"/>
    </source>
</evidence>
<dbReference type="InterPro" id="IPR014030">
    <property type="entry name" value="Ketoacyl_synth_N"/>
</dbReference>
<dbReference type="PANTHER" id="PTHR43775">
    <property type="entry name" value="FATTY ACID SYNTHASE"/>
    <property type="match status" value="1"/>
</dbReference>
<feature type="region of interest" description="C-terminal hotdog fold" evidence="9">
    <location>
        <begin position="992"/>
        <end position="1126"/>
    </location>
</feature>
<dbReference type="InterPro" id="IPR042104">
    <property type="entry name" value="PKS_dehydratase_sf"/>
</dbReference>
<evidence type="ECO:0000256" key="7">
    <source>
        <dbReference type="ARBA" id="ARBA00023268"/>
    </source>
</evidence>
<dbReference type="InterPro" id="IPR032821">
    <property type="entry name" value="PKS_assoc"/>
</dbReference>
<dbReference type="InterPro" id="IPR016039">
    <property type="entry name" value="Thiolase-like"/>
</dbReference>
<dbReference type="SUPFAM" id="SSF51735">
    <property type="entry name" value="NAD(P)-binding Rossmann-fold domains"/>
    <property type="match status" value="2"/>
</dbReference>
<dbReference type="Pfam" id="PF14765">
    <property type="entry name" value="PS-DH"/>
    <property type="match status" value="1"/>
</dbReference>
<dbReference type="PANTHER" id="PTHR43775:SF51">
    <property type="entry name" value="INACTIVE PHENOLPHTHIOCEROL SYNTHESIS POLYKETIDE SYNTHASE TYPE I PKS1-RELATED"/>
    <property type="match status" value="1"/>
</dbReference>
<feature type="region of interest" description="N-terminal hotdog fold" evidence="9">
    <location>
        <begin position="864"/>
        <end position="980"/>
    </location>
</feature>
<evidence type="ECO:0000313" key="14">
    <source>
        <dbReference type="Proteomes" id="UP000468735"/>
    </source>
</evidence>
<dbReference type="Gene3D" id="3.30.70.3290">
    <property type="match status" value="1"/>
</dbReference>
<evidence type="ECO:0000256" key="1">
    <source>
        <dbReference type="ARBA" id="ARBA00001957"/>
    </source>
</evidence>
<dbReference type="Pfam" id="PF02801">
    <property type="entry name" value="Ketoacyl-synt_C"/>
    <property type="match status" value="1"/>
</dbReference>
<keyword evidence="7" id="KW-0511">Multifunctional enzyme</keyword>
<dbReference type="GO" id="GO:0004315">
    <property type="term" value="F:3-oxoacyl-[acyl-carrier-protein] synthase activity"/>
    <property type="evidence" value="ECO:0007669"/>
    <property type="project" value="InterPro"/>
</dbReference>
<organism evidence="13 14">
    <name type="scientific">Actinomadura rudentiformis</name>
    <dbReference type="NCBI Taxonomy" id="359158"/>
    <lineage>
        <taxon>Bacteria</taxon>
        <taxon>Bacillati</taxon>
        <taxon>Actinomycetota</taxon>
        <taxon>Actinomycetes</taxon>
        <taxon>Streptosporangiales</taxon>
        <taxon>Thermomonosporaceae</taxon>
        <taxon>Actinomadura</taxon>
    </lineage>
</organism>
<reference evidence="13 14" key="1">
    <citation type="submission" date="2019-09" db="EMBL/GenBank/DDBJ databases">
        <title>Actinomadura physcomitrii sp. nov., a novel actinomycete isolated from moss [Physcomitrium sphaericum (Ludw) Fuernr].</title>
        <authorList>
            <person name="Zhuang X."/>
            <person name="Liu C."/>
        </authorList>
    </citation>
    <scope>NUCLEOTIDE SEQUENCE [LARGE SCALE GENOMIC DNA]</scope>
    <source>
        <strain evidence="13 14">HMC1</strain>
    </source>
</reference>
<dbReference type="SMART" id="SM00823">
    <property type="entry name" value="PKS_PP"/>
    <property type="match status" value="1"/>
</dbReference>
<evidence type="ECO:0000256" key="9">
    <source>
        <dbReference type="PROSITE-ProRule" id="PRU01363"/>
    </source>
</evidence>
<evidence type="ECO:0000256" key="5">
    <source>
        <dbReference type="ARBA" id="ARBA00022679"/>
    </source>
</evidence>
<gene>
    <name evidence="13" type="ORF">F8566_26105</name>
</gene>
<dbReference type="InterPro" id="IPR055123">
    <property type="entry name" value="SpnB-like_Rossmann"/>
</dbReference>
<evidence type="ECO:0000259" key="10">
    <source>
        <dbReference type="PROSITE" id="PS50075"/>
    </source>
</evidence>
<dbReference type="PROSITE" id="PS00606">
    <property type="entry name" value="KS3_1"/>
    <property type="match status" value="1"/>
</dbReference>
<dbReference type="SUPFAM" id="SSF52151">
    <property type="entry name" value="FabD/lysophospholipase-like"/>
    <property type="match status" value="1"/>
</dbReference>
<dbReference type="InterPro" id="IPR049551">
    <property type="entry name" value="PKS_DH_C"/>
</dbReference>
<dbReference type="Pfam" id="PF16197">
    <property type="entry name" value="KAsynt_C_assoc"/>
    <property type="match status" value="1"/>
</dbReference>
<dbReference type="InterPro" id="IPR020841">
    <property type="entry name" value="PKS_Beta-ketoAc_synthase_dom"/>
</dbReference>
<dbReference type="InterPro" id="IPR036736">
    <property type="entry name" value="ACP-like_sf"/>
</dbReference>
<dbReference type="GO" id="GO:0006633">
    <property type="term" value="P:fatty acid biosynthetic process"/>
    <property type="evidence" value="ECO:0007669"/>
    <property type="project" value="InterPro"/>
</dbReference>
<comment type="caution">
    <text evidence="13">The sequence shown here is derived from an EMBL/GenBank/DDBJ whole genome shotgun (WGS) entry which is preliminary data.</text>
</comment>
<dbReference type="GO" id="GO:0033068">
    <property type="term" value="P:macrolide biosynthetic process"/>
    <property type="evidence" value="ECO:0007669"/>
    <property type="project" value="UniProtKB-ARBA"/>
</dbReference>
<dbReference type="Pfam" id="PF08659">
    <property type="entry name" value="KR"/>
    <property type="match status" value="1"/>
</dbReference>
<dbReference type="SMART" id="SM00825">
    <property type="entry name" value="PKS_KS"/>
    <property type="match status" value="1"/>
</dbReference>
<dbReference type="Gene3D" id="1.10.1200.10">
    <property type="entry name" value="ACP-like"/>
    <property type="match status" value="1"/>
</dbReference>
<dbReference type="InterPro" id="IPR015083">
    <property type="entry name" value="NorB/c/GfsB-D-like_docking"/>
</dbReference>
<accession>A0A6H9YNA2</accession>
<dbReference type="PROSITE" id="PS52004">
    <property type="entry name" value="KS3_2"/>
    <property type="match status" value="1"/>
</dbReference>
<feature type="active site" description="Proton acceptor; for dehydratase activity" evidence="9">
    <location>
        <position position="896"/>
    </location>
</feature>
<dbReference type="InterPro" id="IPR014031">
    <property type="entry name" value="Ketoacyl_synth_C"/>
</dbReference>